<evidence type="ECO:0000256" key="1">
    <source>
        <dbReference type="SAM" id="Phobius"/>
    </source>
</evidence>
<evidence type="ECO:0000313" key="3">
    <source>
        <dbReference type="Proteomes" id="UP000037558"/>
    </source>
</evidence>
<dbReference type="EMBL" id="LILC01000011">
    <property type="protein sequence ID" value="KOO47036.1"/>
    <property type="molecule type" value="Genomic_DNA"/>
</dbReference>
<keyword evidence="1" id="KW-0812">Transmembrane</keyword>
<accession>A0A0M0L7H4</accession>
<dbReference type="AlphaFoldDB" id="A0A0M0L7H4"/>
<evidence type="ECO:0000313" key="2">
    <source>
        <dbReference type="EMBL" id="KOO47036.1"/>
    </source>
</evidence>
<comment type="caution">
    <text evidence="2">The sequence shown here is derived from an EMBL/GenBank/DDBJ whole genome shotgun (WGS) entry which is preliminary data.</text>
</comment>
<sequence length="64" mass="7274">MLYYAVPRIQLNTESVQGVFGLSWMLLALLVIGGNVSSLLYRRPQIARTKAKRTGKRVIRQRGQ</sequence>
<proteinExistence type="predicted"/>
<feature type="transmembrane region" description="Helical" evidence="1">
    <location>
        <begin position="20"/>
        <end position="41"/>
    </location>
</feature>
<reference evidence="3" key="1">
    <citation type="submission" date="2015-08" db="EMBL/GenBank/DDBJ databases">
        <title>Fjat-14210 dsm16467.</title>
        <authorList>
            <person name="Liu B."/>
            <person name="Wang J."/>
            <person name="Zhu Y."/>
            <person name="Liu G."/>
            <person name="Chen Q."/>
            <person name="Chen Z."/>
            <person name="Lan J."/>
            <person name="Che J."/>
            <person name="Ge C."/>
            <person name="Shi H."/>
            <person name="Pan Z."/>
            <person name="Liu X."/>
        </authorList>
    </citation>
    <scope>NUCLEOTIDE SEQUENCE [LARGE SCALE GENOMIC DNA]</scope>
    <source>
        <strain evidence="3">DSM 16467</strain>
    </source>
</reference>
<keyword evidence="1" id="KW-1133">Transmembrane helix</keyword>
<dbReference type="STRING" id="284581.AMD01_07925"/>
<gene>
    <name evidence="2" type="ORF">AMD01_07925</name>
</gene>
<dbReference type="Proteomes" id="UP000037558">
    <property type="component" value="Unassembled WGS sequence"/>
</dbReference>
<protein>
    <submittedName>
        <fullName evidence="2">Uncharacterized protein</fullName>
    </submittedName>
</protein>
<dbReference type="PATRIC" id="fig|284581.3.peg.3637"/>
<keyword evidence="3" id="KW-1185">Reference proteome</keyword>
<organism evidence="2 3">
    <name type="scientific">Priestia koreensis</name>
    <dbReference type="NCBI Taxonomy" id="284581"/>
    <lineage>
        <taxon>Bacteria</taxon>
        <taxon>Bacillati</taxon>
        <taxon>Bacillota</taxon>
        <taxon>Bacilli</taxon>
        <taxon>Bacillales</taxon>
        <taxon>Bacillaceae</taxon>
        <taxon>Priestia</taxon>
    </lineage>
</organism>
<name>A0A0M0L7H4_9BACI</name>
<keyword evidence="1" id="KW-0472">Membrane</keyword>